<sequence length="78" mass="9207">MHESVDCARCGAHFECKVGNITQCQCQAVTLTDEDRRYIRTQYETCLCAKCLLALRNERKHLPWWLQVQQAFKQFGKR</sequence>
<dbReference type="AlphaFoldDB" id="A0A1C4D525"/>
<dbReference type="RefSeq" id="WP_089711295.1">
    <property type="nucleotide sequence ID" value="NZ_FMAR01000005.1"/>
</dbReference>
<dbReference type="EMBL" id="FMAR01000005">
    <property type="protein sequence ID" value="SCC26443.1"/>
    <property type="molecule type" value="Genomic_DNA"/>
</dbReference>
<evidence type="ECO:0000313" key="1">
    <source>
        <dbReference type="EMBL" id="SCC26443.1"/>
    </source>
</evidence>
<dbReference type="Proteomes" id="UP000242818">
    <property type="component" value="Unassembled WGS sequence"/>
</dbReference>
<dbReference type="STRING" id="1335309.GA0116948_10574"/>
<gene>
    <name evidence="1" type="ORF">GA0116948_10574</name>
</gene>
<accession>A0A1C4D525</accession>
<dbReference type="InterPro" id="IPR032720">
    <property type="entry name" value="Cys_rich_CWC"/>
</dbReference>
<organism evidence="1 2">
    <name type="scientific">Chitinophaga costaii</name>
    <dbReference type="NCBI Taxonomy" id="1335309"/>
    <lineage>
        <taxon>Bacteria</taxon>
        <taxon>Pseudomonadati</taxon>
        <taxon>Bacteroidota</taxon>
        <taxon>Chitinophagia</taxon>
        <taxon>Chitinophagales</taxon>
        <taxon>Chitinophagaceae</taxon>
        <taxon>Chitinophaga</taxon>
    </lineage>
</organism>
<name>A0A1C4D525_9BACT</name>
<proteinExistence type="predicted"/>
<reference evidence="1 2" key="1">
    <citation type="submission" date="2016-08" db="EMBL/GenBank/DDBJ databases">
        <authorList>
            <person name="Seilhamer J.J."/>
        </authorList>
    </citation>
    <scope>NUCLEOTIDE SEQUENCE [LARGE SCALE GENOMIC DNA]</scope>
    <source>
        <strain evidence="1 2">A37T2</strain>
    </source>
</reference>
<protein>
    <submittedName>
        <fullName evidence="1">Cysteine-rich CWC</fullName>
    </submittedName>
</protein>
<keyword evidence="2" id="KW-1185">Reference proteome</keyword>
<dbReference type="Pfam" id="PF14375">
    <property type="entry name" value="Cys_rich_CWC"/>
    <property type="match status" value="1"/>
</dbReference>
<dbReference type="OrthoDB" id="9800168at2"/>
<evidence type="ECO:0000313" key="2">
    <source>
        <dbReference type="Proteomes" id="UP000242818"/>
    </source>
</evidence>